<dbReference type="Proteomes" id="UP000267249">
    <property type="component" value="Chromosome"/>
</dbReference>
<sequence length="316" mass="36772">MTDSALPPTESDSPWKELIEAFFPEFIRFFLPVADPEIDWERGYEFLDKELQQITADAEVGRRYADKLVKVWTIAGQEAWVLVHIEVQGAQESNFAERMYVYRYRIYDRFAVPIASVAILADESPSWRPITFETGLWGSSDRSEFVSIKLLDYLDRMDQLLEDENPFAIAIAAHLRAIQTKQDRQLRKQWKLELLKLLYERGLSRERIVGLFKFIDWLLSLPEGLELEFRSELSAYEQERRMPYITSIERIGRKEGFHQGEVAVVLRQLSRRLGQLSAAQTAQIQGLTLEQVEELSESLLDFASVTDLESWLSQQQ</sequence>
<organism evidence="2 3">
    <name type="scientific">Synechococcus elongatus PCC 11801</name>
    <dbReference type="NCBI Taxonomy" id="2219813"/>
    <lineage>
        <taxon>Bacteria</taxon>
        <taxon>Bacillati</taxon>
        <taxon>Cyanobacteriota</taxon>
        <taxon>Cyanophyceae</taxon>
        <taxon>Synechococcales</taxon>
        <taxon>Synechococcaceae</taxon>
        <taxon>Synechococcus</taxon>
    </lineage>
</organism>
<dbReference type="PANTHER" id="PTHR35586:SF1">
    <property type="entry name" value="SLL1691 PROTEIN"/>
    <property type="match status" value="1"/>
</dbReference>
<dbReference type="Pfam" id="PF14261">
    <property type="entry name" value="DUF4351"/>
    <property type="match status" value="1"/>
</dbReference>
<dbReference type="RefSeq" id="WP_208673894.1">
    <property type="nucleotide sequence ID" value="NZ_CP030139.2"/>
</dbReference>
<accession>A0AAN1UV15</accession>
<evidence type="ECO:0000313" key="2">
    <source>
        <dbReference type="EMBL" id="AZB73273.1"/>
    </source>
</evidence>
<feature type="domain" description="DUF4351" evidence="1">
    <location>
        <begin position="254"/>
        <end position="312"/>
    </location>
</feature>
<reference evidence="2 3" key="1">
    <citation type="journal article" date="2018" name="Sci. Rep.">
        <title>Genome Features and Biochemical Characteristics of a Robust, Fast Growing and Naturally Transformable Cyanobacterium Synechococcus elongatus PCC 11801 Isolated from India.</title>
        <authorList>
            <person name="Jaiswal D."/>
            <person name="Sengupta A."/>
            <person name="Sohoni S."/>
            <person name="Sengupta S."/>
            <person name="Phadnavis A.G."/>
            <person name="Pakrasi H.B."/>
            <person name="Wangikar P.P."/>
        </authorList>
    </citation>
    <scope>NUCLEOTIDE SEQUENCE [LARGE SCALE GENOMIC DNA]</scope>
    <source>
        <strain evidence="2 3">PCC 11801</strain>
    </source>
</reference>
<name>A0AAN1UV15_SYNEL</name>
<dbReference type="AlphaFoldDB" id="A0AAN1UV15"/>
<evidence type="ECO:0000313" key="3">
    <source>
        <dbReference type="Proteomes" id="UP000267249"/>
    </source>
</evidence>
<gene>
    <name evidence="2" type="ORF">DOP62_11590</name>
</gene>
<dbReference type="InterPro" id="IPR025587">
    <property type="entry name" value="DUF4351"/>
</dbReference>
<dbReference type="EMBL" id="CP030139">
    <property type="protein sequence ID" value="AZB73273.1"/>
    <property type="molecule type" value="Genomic_DNA"/>
</dbReference>
<proteinExistence type="predicted"/>
<dbReference type="PANTHER" id="PTHR35586">
    <property type="entry name" value="SLL1691 PROTEIN"/>
    <property type="match status" value="1"/>
</dbReference>
<evidence type="ECO:0000259" key="1">
    <source>
        <dbReference type="Pfam" id="PF14261"/>
    </source>
</evidence>
<protein>
    <submittedName>
        <fullName evidence="2">DUF4351 domain-containing protein</fullName>
    </submittedName>
</protein>